<dbReference type="InterPro" id="IPR001254">
    <property type="entry name" value="Trypsin_dom"/>
</dbReference>
<dbReference type="InterPro" id="IPR001314">
    <property type="entry name" value="Peptidase_S1A"/>
</dbReference>
<dbReference type="InterPro" id="IPR018114">
    <property type="entry name" value="TRYPSIN_HIS"/>
</dbReference>
<accession>A0A8D9DQA6</accession>
<dbReference type="FunFam" id="2.40.10.10:FF:000038">
    <property type="entry name" value="Serine protease"/>
    <property type="match status" value="1"/>
</dbReference>
<feature type="domain" description="Peptidase S1" evidence="6">
    <location>
        <begin position="17"/>
        <end position="285"/>
    </location>
</feature>
<organism evidence="7">
    <name type="scientific">Cacopsylla melanoneura</name>
    <dbReference type="NCBI Taxonomy" id="428564"/>
    <lineage>
        <taxon>Eukaryota</taxon>
        <taxon>Metazoa</taxon>
        <taxon>Ecdysozoa</taxon>
        <taxon>Arthropoda</taxon>
        <taxon>Hexapoda</taxon>
        <taxon>Insecta</taxon>
        <taxon>Pterygota</taxon>
        <taxon>Neoptera</taxon>
        <taxon>Paraneoptera</taxon>
        <taxon>Hemiptera</taxon>
        <taxon>Sternorrhyncha</taxon>
        <taxon>Psylloidea</taxon>
        <taxon>Psyllidae</taxon>
        <taxon>Psyllinae</taxon>
        <taxon>Cacopsylla</taxon>
    </lineage>
</organism>
<dbReference type="Pfam" id="PF00089">
    <property type="entry name" value="Trypsin"/>
    <property type="match status" value="1"/>
</dbReference>
<dbReference type="PRINTS" id="PR00722">
    <property type="entry name" value="CHYMOTRYPSIN"/>
</dbReference>
<keyword evidence="3" id="KW-1015">Disulfide bond</keyword>
<evidence type="ECO:0000256" key="1">
    <source>
        <dbReference type="ARBA" id="ARBA00004613"/>
    </source>
</evidence>
<dbReference type="EMBL" id="HBUF01368442">
    <property type="protein sequence ID" value="CAG6724858.1"/>
    <property type="molecule type" value="Transcribed_RNA"/>
</dbReference>
<evidence type="ECO:0000313" key="7">
    <source>
        <dbReference type="EMBL" id="CAG6724860.1"/>
    </source>
</evidence>
<dbReference type="InterPro" id="IPR009003">
    <property type="entry name" value="Peptidase_S1_PA"/>
</dbReference>
<dbReference type="EMBL" id="HBUF01368444">
    <property type="protein sequence ID" value="CAG6724860.1"/>
    <property type="molecule type" value="Transcribed_RNA"/>
</dbReference>
<dbReference type="EMBL" id="HBUF01368443">
    <property type="protein sequence ID" value="CAG6724859.1"/>
    <property type="molecule type" value="Transcribed_RNA"/>
</dbReference>
<dbReference type="PANTHER" id="PTHR24258:SF129">
    <property type="entry name" value="LP15124P-RELATED"/>
    <property type="match status" value="1"/>
</dbReference>
<evidence type="ECO:0000256" key="5">
    <source>
        <dbReference type="ARBA" id="ARBA00076468"/>
    </source>
</evidence>
<dbReference type="PROSITE" id="PS00134">
    <property type="entry name" value="TRYPSIN_HIS"/>
    <property type="match status" value="1"/>
</dbReference>
<dbReference type="PROSITE" id="PS50240">
    <property type="entry name" value="TRYPSIN_DOM"/>
    <property type="match status" value="1"/>
</dbReference>
<evidence type="ECO:0000256" key="3">
    <source>
        <dbReference type="ARBA" id="ARBA00023157"/>
    </source>
</evidence>
<keyword evidence="7" id="KW-0378">Hydrolase</keyword>
<dbReference type="GO" id="GO:0005576">
    <property type="term" value="C:extracellular region"/>
    <property type="evidence" value="ECO:0007669"/>
    <property type="project" value="UniProtKB-SubCell"/>
</dbReference>
<dbReference type="GO" id="GO:0004252">
    <property type="term" value="F:serine-type endopeptidase activity"/>
    <property type="evidence" value="ECO:0007669"/>
    <property type="project" value="InterPro"/>
</dbReference>
<dbReference type="SMART" id="SM00020">
    <property type="entry name" value="Tryp_SPc"/>
    <property type="match status" value="1"/>
</dbReference>
<dbReference type="CDD" id="cd00190">
    <property type="entry name" value="Tryp_SPc"/>
    <property type="match status" value="1"/>
</dbReference>
<evidence type="ECO:0000256" key="4">
    <source>
        <dbReference type="ARBA" id="ARBA00068096"/>
    </source>
</evidence>
<name>A0A8D9DQA6_9HEMI</name>
<proteinExistence type="predicted"/>
<dbReference type="InterPro" id="IPR043504">
    <property type="entry name" value="Peptidase_S1_PA_chymotrypsin"/>
</dbReference>
<comment type="subcellular location">
    <subcellularLocation>
        <location evidence="1">Secreted</location>
    </subcellularLocation>
</comment>
<dbReference type="PANTHER" id="PTHR24258">
    <property type="entry name" value="SERINE PROTEASE-RELATED"/>
    <property type="match status" value="1"/>
</dbReference>
<protein>
    <recommendedName>
        <fullName evidence="4">Phenoloxidase-activating factor 2</fullName>
    </recommendedName>
    <alternativeName>
        <fullName evidence="5">Prophenoloxidase-activating factor II</fullName>
    </alternativeName>
</protein>
<keyword evidence="2" id="KW-0964">Secreted</keyword>
<sequence length="295" mass="33180">MNKVMGEEPEVVEECGIRKGSSNNYDLRITAPNSETQFGEFPWMMAILTTKINEDGSVQDNVFQCGASLIQPNVVLTAAHCVYNLRPEDIKVRAGEWDTISNEDPLVEPYPDQEETVSEVLFHDGFELATVYNDIALLILKHPIKLRTHIGLVCTPNFVDEYDPESCVVTGWGKEQFGKTGQYQSKLRFLDLKVVERQSCQNQLRQTRLGNYFRLHDSFLCAIGDRNKDACKGDGGGPLVCRLRSDPQRYTQVGIVAWGIGCGGGSPGVYVDVYKFKRWILNNSKGNRVHTRIVQ</sequence>
<dbReference type="SUPFAM" id="SSF50494">
    <property type="entry name" value="Trypsin-like serine proteases"/>
    <property type="match status" value="1"/>
</dbReference>
<dbReference type="Gene3D" id="2.40.10.10">
    <property type="entry name" value="Trypsin-like serine proteases"/>
    <property type="match status" value="2"/>
</dbReference>
<evidence type="ECO:0000259" key="6">
    <source>
        <dbReference type="PROSITE" id="PS50240"/>
    </source>
</evidence>
<reference evidence="7" key="1">
    <citation type="submission" date="2021-05" db="EMBL/GenBank/DDBJ databases">
        <authorList>
            <person name="Alioto T."/>
            <person name="Alioto T."/>
            <person name="Gomez Garrido J."/>
        </authorList>
    </citation>
    <scope>NUCLEOTIDE SEQUENCE</scope>
</reference>
<evidence type="ECO:0000256" key="2">
    <source>
        <dbReference type="ARBA" id="ARBA00022525"/>
    </source>
</evidence>
<dbReference type="GO" id="GO:0006508">
    <property type="term" value="P:proteolysis"/>
    <property type="evidence" value="ECO:0007669"/>
    <property type="project" value="UniProtKB-KW"/>
</dbReference>
<dbReference type="AlphaFoldDB" id="A0A8D9DQA6"/>
<keyword evidence="7" id="KW-0645">Protease</keyword>